<dbReference type="InterPro" id="IPR046816">
    <property type="entry name" value="MmeI_Mtase"/>
</dbReference>
<dbReference type="PATRIC" id="fig|1261658.3.peg.1382"/>
<keyword evidence="2" id="KW-0540">Nuclease</keyword>
<comment type="caution">
    <text evidence="2">The sequence shown here is derived from an EMBL/GenBank/DDBJ whole genome shotgun (WGS) entry which is preliminary data.</text>
</comment>
<dbReference type="EMBL" id="JACI01000002">
    <property type="protein sequence ID" value="OAQ14125.1"/>
    <property type="molecule type" value="Genomic_DNA"/>
</dbReference>
<dbReference type="REBASE" id="158181">
    <property type="entry name" value="M2.BtrY31ORF6940P"/>
</dbReference>
<dbReference type="InterPro" id="IPR029063">
    <property type="entry name" value="SAM-dependent_MTases_sf"/>
</dbReference>
<reference evidence="2 3" key="1">
    <citation type="submission" date="2014-01" db="EMBL/GenBank/DDBJ databases">
        <authorList>
            <person name="Zuccon D."/>
        </authorList>
    </citation>
    <scope>NUCLEOTIDE SEQUENCE [LARGE SCALE GENOMIC DNA]</scope>
    <source>
        <strain evidence="2 3">Y31</strain>
    </source>
</reference>
<dbReference type="RefSeq" id="WP_197482008.1">
    <property type="nucleotide sequence ID" value="NZ_JACI01000002.1"/>
</dbReference>
<protein>
    <submittedName>
        <fullName evidence="2">Type III restriction endonuclease subunit M</fullName>
    </submittedName>
</protein>
<keyword evidence="2" id="KW-0255">Endonuclease</keyword>
<sequence>MLDLVKAQTERIDATFLEPACGSGNFLAEILRRKLTIAEKYKKIQLDYERNAVLAVASLYGIELLADNVSECRNRLLTIFTEHYQALFPNTFQQKCLSAVEHILSKNIVCGDALTMQNTTGEPLCFTEWKIFSGNFIQRHDFIYHDLVHNLSDLPLFSDDGEEAFIPQAHRSYPRIHFLELGND</sequence>
<keyword evidence="2" id="KW-0378">Hydrolase</keyword>
<gene>
    <name evidence="2" type="ORF">F480_06955</name>
</gene>
<organism evidence="2 3">
    <name type="scientific">Bibersteinia trehalosi Y31</name>
    <dbReference type="NCBI Taxonomy" id="1261658"/>
    <lineage>
        <taxon>Bacteria</taxon>
        <taxon>Pseudomonadati</taxon>
        <taxon>Pseudomonadota</taxon>
        <taxon>Gammaproteobacteria</taxon>
        <taxon>Pasteurellales</taxon>
        <taxon>Pasteurellaceae</taxon>
        <taxon>Bibersteinia</taxon>
    </lineage>
</organism>
<evidence type="ECO:0000259" key="1">
    <source>
        <dbReference type="Pfam" id="PF20473"/>
    </source>
</evidence>
<dbReference type="SUPFAM" id="SSF53335">
    <property type="entry name" value="S-adenosyl-L-methionine-dependent methyltransferases"/>
    <property type="match status" value="1"/>
</dbReference>
<dbReference type="GO" id="GO:0004519">
    <property type="term" value="F:endonuclease activity"/>
    <property type="evidence" value="ECO:0007669"/>
    <property type="project" value="UniProtKB-KW"/>
</dbReference>
<proteinExistence type="predicted"/>
<accession>A0A179CW54</accession>
<feature type="domain" description="MmeI-like DNA-methyltransferase" evidence="1">
    <location>
        <begin position="13"/>
        <end position="117"/>
    </location>
</feature>
<evidence type="ECO:0000313" key="2">
    <source>
        <dbReference type="EMBL" id="OAQ14125.1"/>
    </source>
</evidence>
<dbReference type="AlphaFoldDB" id="A0A179CW54"/>
<evidence type="ECO:0000313" key="3">
    <source>
        <dbReference type="Proteomes" id="UP000078358"/>
    </source>
</evidence>
<dbReference type="Gene3D" id="3.40.50.150">
    <property type="entry name" value="Vaccinia Virus protein VP39"/>
    <property type="match status" value="1"/>
</dbReference>
<dbReference type="Proteomes" id="UP000078358">
    <property type="component" value="Unassembled WGS sequence"/>
</dbReference>
<dbReference type="Pfam" id="PF20473">
    <property type="entry name" value="MmeI_Mtase"/>
    <property type="match status" value="1"/>
</dbReference>
<name>A0A179CW54_BIBTR</name>